<reference evidence="1 2" key="1">
    <citation type="submission" date="2019-05" db="EMBL/GenBank/DDBJ databases">
        <title>Emergence of the Ug99 lineage of the wheat stem rust pathogen through somatic hybridization.</title>
        <authorList>
            <person name="Li F."/>
            <person name="Upadhyaya N.M."/>
            <person name="Sperschneider J."/>
            <person name="Matny O."/>
            <person name="Nguyen-Phuc H."/>
            <person name="Mago R."/>
            <person name="Raley C."/>
            <person name="Miller M.E."/>
            <person name="Silverstein K.A.T."/>
            <person name="Henningsen E."/>
            <person name="Hirsch C.D."/>
            <person name="Visser B."/>
            <person name="Pretorius Z.A."/>
            <person name="Steffenson B.J."/>
            <person name="Schwessinger B."/>
            <person name="Dodds P.N."/>
            <person name="Figueroa M."/>
        </authorList>
    </citation>
    <scope>NUCLEOTIDE SEQUENCE [LARGE SCALE GENOMIC DNA]</scope>
    <source>
        <strain evidence="1">21-0</strain>
    </source>
</reference>
<dbReference type="Proteomes" id="UP000324748">
    <property type="component" value="Unassembled WGS sequence"/>
</dbReference>
<evidence type="ECO:0000313" key="2">
    <source>
        <dbReference type="Proteomes" id="UP000324748"/>
    </source>
</evidence>
<dbReference type="AlphaFoldDB" id="A0A5B0QUL6"/>
<gene>
    <name evidence="1" type="ORF">PGT21_050138</name>
</gene>
<dbReference type="EMBL" id="VSWC01000003">
    <property type="protein sequence ID" value="KAA1116414.1"/>
    <property type="molecule type" value="Genomic_DNA"/>
</dbReference>
<evidence type="ECO:0000313" key="1">
    <source>
        <dbReference type="EMBL" id="KAA1116414.1"/>
    </source>
</evidence>
<proteinExistence type="predicted"/>
<sequence>MDTFSRKDAMDDKGISAVPKLTGENYSIWESKMHYFLDSRQLIDVCLHEQPLPISDETKAKHSCAMFHLSSVVDDSIYNSIFKLSSNLTPFSVWSTLKTKYASKSIFSLCKVWRLWDTIHCD</sequence>
<evidence type="ECO:0008006" key="3">
    <source>
        <dbReference type="Google" id="ProtNLM"/>
    </source>
</evidence>
<comment type="caution">
    <text evidence="1">The sequence shown here is derived from an EMBL/GenBank/DDBJ whole genome shotgun (WGS) entry which is preliminary data.</text>
</comment>
<organism evidence="1 2">
    <name type="scientific">Puccinia graminis f. sp. tritici</name>
    <dbReference type="NCBI Taxonomy" id="56615"/>
    <lineage>
        <taxon>Eukaryota</taxon>
        <taxon>Fungi</taxon>
        <taxon>Dikarya</taxon>
        <taxon>Basidiomycota</taxon>
        <taxon>Pucciniomycotina</taxon>
        <taxon>Pucciniomycetes</taxon>
        <taxon>Pucciniales</taxon>
        <taxon>Pucciniaceae</taxon>
        <taxon>Puccinia</taxon>
    </lineage>
</organism>
<dbReference type="OrthoDB" id="2513437at2759"/>
<keyword evidence="2" id="KW-1185">Reference proteome</keyword>
<accession>A0A5B0QUL6</accession>
<protein>
    <recommendedName>
        <fullName evidence="3">DUF4219 domain-containing protein</fullName>
    </recommendedName>
</protein>
<name>A0A5B0QUL6_PUCGR</name>